<evidence type="ECO:0000256" key="2">
    <source>
        <dbReference type="ARBA" id="ARBA00022692"/>
    </source>
</evidence>
<proteinExistence type="predicted"/>
<keyword evidence="4 5" id="KW-0472">Membrane</keyword>
<dbReference type="Gene3D" id="1.20.1250.20">
    <property type="entry name" value="MFS general substrate transporter like domains"/>
    <property type="match status" value="1"/>
</dbReference>
<dbReference type="InterPro" id="IPR036259">
    <property type="entry name" value="MFS_trans_sf"/>
</dbReference>
<feature type="transmembrane region" description="Helical" evidence="5">
    <location>
        <begin position="94"/>
        <end position="114"/>
    </location>
</feature>
<feature type="transmembrane region" description="Helical" evidence="5">
    <location>
        <begin position="436"/>
        <end position="459"/>
    </location>
</feature>
<feature type="transmembrane region" description="Helical" evidence="5">
    <location>
        <begin position="152"/>
        <end position="178"/>
    </location>
</feature>
<feature type="domain" description="Major facilitator superfamily (MFS) profile" evidence="6">
    <location>
        <begin position="31"/>
        <end position="464"/>
    </location>
</feature>
<dbReference type="PANTHER" id="PTHR23507:SF1">
    <property type="entry name" value="FI18259P1-RELATED"/>
    <property type="match status" value="1"/>
</dbReference>
<dbReference type="SUPFAM" id="SSF103473">
    <property type="entry name" value="MFS general substrate transporter"/>
    <property type="match status" value="1"/>
</dbReference>
<feature type="transmembrane region" description="Helical" evidence="5">
    <location>
        <begin position="190"/>
        <end position="208"/>
    </location>
</feature>
<name>A0ABN8RQB3_9CNID</name>
<gene>
    <name evidence="7" type="ORF">PEVE_00012445</name>
</gene>
<evidence type="ECO:0000256" key="3">
    <source>
        <dbReference type="ARBA" id="ARBA00022989"/>
    </source>
</evidence>
<keyword evidence="3 5" id="KW-1133">Transmembrane helix</keyword>
<evidence type="ECO:0000256" key="4">
    <source>
        <dbReference type="ARBA" id="ARBA00023136"/>
    </source>
</evidence>
<evidence type="ECO:0000259" key="6">
    <source>
        <dbReference type="PROSITE" id="PS50850"/>
    </source>
</evidence>
<accession>A0ABN8RQB3</accession>
<dbReference type="Proteomes" id="UP001159427">
    <property type="component" value="Unassembled WGS sequence"/>
</dbReference>
<dbReference type="EMBL" id="CALNXI010001913">
    <property type="protein sequence ID" value="CAH3179557.1"/>
    <property type="molecule type" value="Genomic_DNA"/>
</dbReference>
<sequence length="481" mass="53711">MEDNLVSLRESHQQSTTSWRKNPHRLLTVEVVIFLYITGILLEIPVIQQYLYYKAKQELKINETKGNDTVCNPYYKNSSEYSTDEMVQKRASRYILLVNIALTVPAMLTACFLGTWSDEKGRKGPMIVTSIGSSLASLTFLLAIYWNLPIYVFMIASSLSGLGGYYPTMVLAILAYVADTSQPDSRAMRLGILEAIAFVCGTVVYFSSGVWIKNYGYESVYLVILTVHLLNLVYVVIFLPESLPPELKKNNAVFSVSSVKNIVLVYFKKRPGRWVLFMLLICTVLVFLASFVIQTLLVLYGKRAPLCWESSIIGYFLGTWLFSKAIGAVVGISLCSRLGISNFGAIQLGVFFLMGNLLMIGLSRTTLEMFLSNVLAFFTGVPQPCIRAEMSRLVNKEEQGALFAILASLESLCNFSSQLIFNPLYTWTVTELTGEFVAGITFFINAGLLLIPVVLIGVVQYHRPGKRKEFSPLVDDENPVS</sequence>
<comment type="subcellular location">
    <subcellularLocation>
        <location evidence="1">Membrane</location>
        <topology evidence="1">Multi-pass membrane protein</topology>
    </subcellularLocation>
</comment>
<feature type="transmembrane region" description="Helical" evidence="5">
    <location>
        <begin position="312"/>
        <end position="334"/>
    </location>
</feature>
<keyword evidence="8" id="KW-1185">Reference proteome</keyword>
<dbReference type="PROSITE" id="PS50850">
    <property type="entry name" value="MFS"/>
    <property type="match status" value="1"/>
</dbReference>
<evidence type="ECO:0000313" key="7">
    <source>
        <dbReference type="EMBL" id="CAH3179557.1"/>
    </source>
</evidence>
<reference evidence="7 8" key="1">
    <citation type="submission" date="2022-05" db="EMBL/GenBank/DDBJ databases">
        <authorList>
            <consortium name="Genoscope - CEA"/>
            <person name="William W."/>
        </authorList>
    </citation>
    <scope>NUCLEOTIDE SEQUENCE [LARGE SCALE GENOMIC DNA]</scope>
</reference>
<evidence type="ECO:0000256" key="1">
    <source>
        <dbReference type="ARBA" id="ARBA00004141"/>
    </source>
</evidence>
<organism evidence="7 8">
    <name type="scientific">Porites evermanni</name>
    <dbReference type="NCBI Taxonomy" id="104178"/>
    <lineage>
        <taxon>Eukaryota</taxon>
        <taxon>Metazoa</taxon>
        <taxon>Cnidaria</taxon>
        <taxon>Anthozoa</taxon>
        <taxon>Hexacorallia</taxon>
        <taxon>Scleractinia</taxon>
        <taxon>Fungiina</taxon>
        <taxon>Poritidae</taxon>
        <taxon>Porites</taxon>
    </lineage>
</organism>
<dbReference type="Pfam" id="PF07690">
    <property type="entry name" value="MFS_1"/>
    <property type="match status" value="1"/>
</dbReference>
<feature type="transmembrane region" description="Helical" evidence="5">
    <location>
        <begin position="340"/>
        <end position="362"/>
    </location>
</feature>
<dbReference type="PANTHER" id="PTHR23507">
    <property type="entry name" value="ZGC:174356"/>
    <property type="match status" value="1"/>
</dbReference>
<feature type="transmembrane region" description="Helical" evidence="5">
    <location>
        <begin position="26"/>
        <end position="47"/>
    </location>
</feature>
<comment type="caution">
    <text evidence="7">The sequence shown here is derived from an EMBL/GenBank/DDBJ whole genome shotgun (WGS) entry which is preliminary data.</text>
</comment>
<feature type="transmembrane region" description="Helical" evidence="5">
    <location>
        <begin position="220"/>
        <end position="239"/>
    </location>
</feature>
<feature type="transmembrane region" description="Helical" evidence="5">
    <location>
        <begin position="126"/>
        <end position="146"/>
    </location>
</feature>
<evidence type="ECO:0000313" key="8">
    <source>
        <dbReference type="Proteomes" id="UP001159427"/>
    </source>
</evidence>
<protein>
    <recommendedName>
        <fullName evidence="6">Major facilitator superfamily (MFS) profile domain-containing protein</fullName>
    </recommendedName>
</protein>
<keyword evidence="2 5" id="KW-0812">Transmembrane</keyword>
<dbReference type="InterPro" id="IPR011701">
    <property type="entry name" value="MFS"/>
</dbReference>
<feature type="transmembrane region" description="Helical" evidence="5">
    <location>
        <begin position="400"/>
        <end position="421"/>
    </location>
</feature>
<evidence type="ECO:0000256" key="5">
    <source>
        <dbReference type="SAM" id="Phobius"/>
    </source>
</evidence>
<feature type="transmembrane region" description="Helical" evidence="5">
    <location>
        <begin position="274"/>
        <end position="300"/>
    </location>
</feature>
<dbReference type="InterPro" id="IPR020846">
    <property type="entry name" value="MFS_dom"/>
</dbReference>